<reference evidence="1 2" key="1">
    <citation type="submission" date="2019-06" db="EMBL/GenBank/DDBJ databases">
        <title>Enrichment of Autotrophic Halophilic Microorganisms from Red Sea Brine Pool Using Microbial Electrosynthesis System.</title>
        <authorList>
            <person name="Alqahtani M.F."/>
            <person name="Bajracharya S."/>
            <person name="Katuri K.P."/>
            <person name="Ali M."/>
            <person name="Saikaly P.E."/>
        </authorList>
    </citation>
    <scope>NUCLEOTIDE SEQUENCE [LARGE SCALE GENOMIC DNA]</scope>
    <source>
        <strain evidence="1">MES6</strain>
    </source>
</reference>
<protein>
    <recommendedName>
        <fullName evidence="3">Mth938-like domain-containing protein</fullName>
    </recommendedName>
</protein>
<dbReference type="RefSeq" id="WP_273250589.1">
    <property type="nucleotide sequence ID" value="NZ_VENJ01000021.1"/>
</dbReference>
<dbReference type="Pfam" id="PF04430">
    <property type="entry name" value="DUF498"/>
    <property type="match status" value="1"/>
</dbReference>
<dbReference type="EMBL" id="VENJ01000021">
    <property type="protein sequence ID" value="MTJ05694.1"/>
    <property type="molecule type" value="Genomic_DNA"/>
</dbReference>
<dbReference type="PANTHER" id="PTHR21192">
    <property type="entry name" value="NUCLEAR PROTEIN E3-3"/>
    <property type="match status" value="1"/>
</dbReference>
<proteinExistence type="predicted"/>
<sequence length="121" mass="12553">MELNEINFSGVVPIDGYGPGFFRVGGQVVEGAVIVTAERAQGWSGLSDAEPLIALAEQADVIFVGMGDEIAHLPAEFRNAVEEAGIGLEVMSSPAAARTYNVLLSEGRRVAAALLPVVEGG</sequence>
<organism evidence="1 2">
    <name type="scientific">Sediminimonas qiaohouensis</name>
    <dbReference type="NCBI Taxonomy" id="552061"/>
    <lineage>
        <taxon>Bacteria</taxon>
        <taxon>Pseudomonadati</taxon>
        <taxon>Pseudomonadota</taxon>
        <taxon>Alphaproteobacteria</taxon>
        <taxon>Rhodobacterales</taxon>
        <taxon>Roseobacteraceae</taxon>
        <taxon>Sediminimonas</taxon>
    </lineage>
</organism>
<dbReference type="InterPro" id="IPR036748">
    <property type="entry name" value="MTH938-like_sf"/>
</dbReference>
<gene>
    <name evidence="1" type="ORF">FH759_13500</name>
</gene>
<dbReference type="AlphaFoldDB" id="A0A7C9L9D3"/>
<evidence type="ECO:0008006" key="3">
    <source>
        <dbReference type="Google" id="ProtNLM"/>
    </source>
</evidence>
<dbReference type="SUPFAM" id="SSF64076">
    <property type="entry name" value="MTH938-like"/>
    <property type="match status" value="1"/>
</dbReference>
<evidence type="ECO:0000313" key="2">
    <source>
        <dbReference type="Proteomes" id="UP000483078"/>
    </source>
</evidence>
<accession>A0A7C9L9D3</accession>
<comment type="caution">
    <text evidence="1">The sequence shown here is derived from an EMBL/GenBank/DDBJ whole genome shotgun (WGS) entry which is preliminary data.</text>
</comment>
<dbReference type="PANTHER" id="PTHR21192:SF2">
    <property type="entry name" value="NADH DEHYDROGENASE [UBIQUINONE] 1 ALPHA SUBCOMPLEX ASSEMBLY FACTOR 3"/>
    <property type="match status" value="1"/>
</dbReference>
<dbReference type="Gene3D" id="3.40.1230.10">
    <property type="entry name" value="MTH938-like"/>
    <property type="match status" value="1"/>
</dbReference>
<dbReference type="InterPro" id="IPR007523">
    <property type="entry name" value="NDUFAF3/AAMDC"/>
</dbReference>
<dbReference type="CDD" id="cd00248">
    <property type="entry name" value="Mth938-like"/>
    <property type="match status" value="1"/>
</dbReference>
<dbReference type="Proteomes" id="UP000483078">
    <property type="component" value="Unassembled WGS sequence"/>
</dbReference>
<name>A0A7C9L9D3_9RHOB</name>
<evidence type="ECO:0000313" key="1">
    <source>
        <dbReference type="EMBL" id="MTJ05694.1"/>
    </source>
</evidence>